<feature type="compositionally biased region" description="Polar residues" evidence="11">
    <location>
        <begin position="589"/>
        <end position="601"/>
    </location>
</feature>
<evidence type="ECO:0000256" key="6">
    <source>
        <dbReference type="ARBA" id="ARBA00022771"/>
    </source>
</evidence>
<dbReference type="Proteomes" id="UP000046393">
    <property type="component" value="Unplaced"/>
</dbReference>
<evidence type="ECO:0000259" key="12">
    <source>
        <dbReference type="PROSITE" id="PS50802"/>
    </source>
</evidence>
<dbReference type="GO" id="GO:0005737">
    <property type="term" value="C:cytoplasm"/>
    <property type="evidence" value="ECO:0007669"/>
    <property type="project" value="TreeGrafter"/>
</dbReference>
<accession>A0A0N5AA75</accession>
<dbReference type="GO" id="GO:0070530">
    <property type="term" value="F:K63-linked polyubiquitin modification-dependent protein binding"/>
    <property type="evidence" value="ECO:0007669"/>
    <property type="project" value="TreeGrafter"/>
</dbReference>
<comment type="catalytic activity">
    <reaction evidence="1">
        <text>Thiol-dependent hydrolysis of ester, thioester, amide, peptide and isopeptide bonds formed by the C-terminal Gly of ubiquitin (a 76-residue protein attached to proteins as an intracellular targeting signal).</text>
        <dbReference type="EC" id="3.4.19.12"/>
    </reaction>
</comment>
<dbReference type="PROSITE" id="PS50802">
    <property type="entry name" value="OTU"/>
    <property type="match status" value="1"/>
</dbReference>
<keyword evidence="7" id="KW-0833">Ubl conjugation pathway</keyword>
<feature type="compositionally biased region" description="Polar residues" evidence="11">
    <location>
        <begin position="18"/>
        <end position="27"/>
    </location>
</feature>
<dbReference type="GO" id="GO:0035871">
    <property type="term" value="P:protein K11-linked deubiquitination"/>
    <property type="evidence" value="ECO:0007669"/>
    <property type="project" value="TreeGrafter"/>
</dbReference>
<keyword evidence="10" id="KW-0862">Zinc</keyword>
<keyword evidence="6" id="KW-0863">Zinc-finger</keyword>
<dbReference type="GO" id="GO:0071947">
    <property type="term" value="P:protein deubiquitination involved in ubiquitin-dependent protein catabolic process"/>
    <property type="evidence" value="ECO:0007669"/>
    <property type="project" value="TreeGrafter"/>
</dbReference>
<evidence type="ECO:0000256" key="1">
    <source>
        <dbReference type="ARBA" id="ARBA00000707"/>
    </source>
</evidence>
<dbReference type="InterPro" id="IPR003323">
    <property type="entry name" value="OTU_dom"/>
</dbReference>
<dbReference type="InterPro" id="IPR051346">
    <property type="entry name" value="OTU_Deubiquitinase"/>
</dbReference>
<dbReference type="GO" id="GO:0004843">
    <property type="term" value="F:cysteine-type deubiquitinase activity"/>
    <property type="evidence" value="ECO:0007669"/>
    <property type="project" value="UniProtKB-EC"/>
</dbReference>
<feature type="region of interest" description="Disordered" evidence="11">
    <location>
        <begin position="16"/>
        <end position="36"/>
    </location>
</feature>
<evidence type="ECO:0000256" key="5">
    <source>
        <dbReference type="ARBA" id="ARBA00022723"/>
    </source>
</evidence>
<reference evidence="14" key="1">
    <citation type="submission" date="2017-02" db="UniProtKB">
        <authorList>
            <consortium name="WormBaseParasite"/>
        </authorList>
    </citation>
    <scope>IDENTIFICATION</scope>
</reference>
<organism evidence="13 14">
    <name type="scientific">Syphacia muris</name>
    <dbReference type="NCBI Taxonomy" id="451379"/>
    <lineage>
        <taxon>Eukaryota</taxon>
        <taxon>Metazoa</taxon>
        <taxon>Ecdysozoa</taxon>
        <taxon>Nematoda</taxon>
        <taxon>Chromadorea</taxon>
        <taxon>Rhabditida</taxon>
        <taxon>Spirurina</taxon>
        <taxon>Oxyuridomorpha</taxon>
        <taxon>Oxyuroidea</taxon>
        <taxon>Oxyuridae</taxon>
        <taxon>Syphacia</taxon>
    </lineage>
</organism>
<proteinExistence type="inferred from homology"/>
<dbReference type="WBParaSite" id="SMUV_0000104201-mRNA-1">
    <property type="protein sequence ID" value="SMUV_0000104201-mRNA-1"/>
    <property type="gene ID" value="SMUV_0000104201"/>
</dbReference>
<evidence type="ECO:0000256" key="2">
    <source>
        <dbReference type="ARBA" id="ARBA00005865"/>
    </source>
</evidence>
<evidence type="ECO:0000313" key="14">
    <source>
        <dbReference type="WBParaSite" id="SMUV_0000104201-mRNA-1"/>
    </source>
</evidence>
<dbReference type="GO" id="GO:0070536">
    <property type="term" value="P:protein K63-linked deubiquitination"/>
    <property type="evidence" value="ECO:0007669"/>
    <property type="project" value="TreeGrafter"/>
</dbReference>
<evidence type="ECO:0000256" key="10">
    <source>
        <dbReference type="ARBA" id="ARBA00022833"/>
    </source>
</evidence>
<feature type="region of interest" description="Disordered" evidence="11">
    <location>
        <begin position="565"/>
        <end position="607"/>
    </location>
</feature>
<protein>
    <recommendedName>
        <fullName evidence="3">ubiquitinyl hydrolase 1</fullName>
        <ecNumber evidence="3">3.4.19.12</ecNumber>
    </recommendedName>
</protein>
<sequence length="629" mass="71172">MVEAVDVRDEYAHCSKEVSVSPSTSQSKGDEDLGSSSKVELGYEKVFRQPVYTFILPNLDDLPHDFRAFLEDDLIETSTLQRLEKSGHLNWWCWNGSGQRLWPLSTTGDGNCLLHAASLEMWGIQDRQLILRKCLHEMMTKGSRRQTLYRRWRWAESKSNLQSGLKLSEKEWHNEWNNLLKMADATPRVSLKSNDEANEEPSNAEEVYDSLEGIHVFALAHIVKRPIIGNVNLSPFLYWQMPVCSNISFVSDTVLRNVTGEELSPISFGGIYLPLECPASQCHRTPLVLCYDSSHFSALVTMQRASSNTLQPIIPVTDSNRNLLPLHFSVDPGPDFTWWRDAEDKQIAAHIELSEEDQLSLICEYMDIVKVEVHRNSFRRRNYYHHLETGRYDDFSKSATVACMDCSGTKTHSLNILSELTLLLKKRIKFPGKKKKRCKHCMEEVSVSDLRCSSTVVAAQLYSSPHEYVDNMVQNYLSLARERFEQSKNTPSARQRARLSRSFSVSSSNIVCINVNCQQMGSQTTNFLCNDCFEYQKQMMTSFGFEQPGHVRSLRPVGKLPIKADSFPAKKSRSISDNSTKSGDAPVSNLPTKSLSNTTEKTSSKDKLHTLAVHSGGSSSELITTQSVI</sequence>
<name>A0A0N5AA75_9BILA</name>
<feature type="domain" description="OTU" evidence="12">
    <location>
        <begin position="101"/>
        <end position="302"/>
    </location>
</feature>
<dbReference type="AlphaFoldDB" id="A0A0N5AA75"/>
<dbReference type="EC" id="3.4.19.12" evidence="3"/>
<evidence type="ECO:0000256" key="3">
    <source>
        <dbReference type="ARBA" id="ARBA00012759"/>
    </source>
</evidence>
<keyword evidence="5" id="KW-0479">Metal-binding</keyword>
<dbReference type="Pfam" id="PF02338">
    <property type="entry name" value="OTU"/>
    <property type="match status" value="1"/>
</dbReference>
<evidence type="ECO:0000256" key="4">
    <source>
        <dbReference type="ARBA" id="ARBA00022670"/>
    </source>
</evidence>
<dbReference type="GO" id="GO:0071108">
    <property type="term" value="P:protein K48-linked deubiquitination"/>
    <property type="evidence" value="ECO:0007669"/>
    <property type="project" value="TreeGrafter"/>
</dbReference>
<keyword evidence="4" id="KW-0645">Protease</keyword>
<evidence type="ECO:0000256" key="9">
    <source>
        <dbReference type="ARBA" id="ARBA00022807"/>
    </source>
</evidence>
<evidence type="ECO:0000256" key="7">
    <source>
        <dbReference type="ARBA" id="ARBA00022786"/>
    </source>
</evidence>
<keyword evidence="9" id="KW-0788">Thiol protease</keyword>
<keyword evidence="8" id="KW-0378">Hydrolase</keyword>
<dbReference type="PANTHER" id="PTHR13367">
    <property type="entry name" value="UBIQUITIN THIOESTERASE"/>
    <property type="match status" value="1"/>
</dbReference>
<evidence type="ECO:0000256" key="11">
    <source>
        <dbReference type="SAM" id="MobiDB-lite"/>
    </source>
</evidence>
<dbReference type="GO" id="GO:0008270">
    <property type="term" value="F:zinc ion binding"/>
    <property type="evidence" value="ECO:0007669"/>
    <property type="project" value="UniProtKB-KW"/>
</dbReference>
<comment type="similarity">
    <text evidence="2">Belongs to the peptidase C64 family.</text>
</comment>
<keyword evidence="13" id="KW-1185">Reference proteome</keyword>
<dbReference type="CDD" id="cd22768">
    <property type="entry name" value="OTU_OTUD7"/>
    <property type="match status" value="1"/>
</dbReference>
<dbReference type="GO" id="GO:0005634">
    <property type="term" value="C:nucleus"/>
    <property type="evidence" value="ECO:0007669"/>
    <property type="project" value="TreeGrafter"/>
</dbReference>
<evidence type="ECO:0000313" key="13">
    <source>
        <dbReference type="Proteomes" id="UP000046393"/>
    </source>
</evidence>
<dbReference type="STRING" id="451379.A0A0N5AA75"/>
<evidence type="ECO:0000256" key="8">
    <source>
        <dbReference type="ARBA" id="ARBA00022801"/>
    </source>
</evidence>
<dbReference type="PANTHER" id="PTHR13367:SF27">
    <property type="entry name" value="OTU DOMAIN-CONTAINING PROTEIN"/>
    <property type="match status" value="1"/>
</dbReference>